<dbReference type="Pfam" id="PF16197">
    <property type="entry name" value="KAsynt_C_assoc"/>
    <property type="match status" value="1"/>
</dbReference>
<proteinExistence type="predicted"/>
<keyword evidence="1" id="KW-0596">Phosphopantetheine</keyword>
<sequence>MACRYPGGVNSPEDLWRLVAEGVDGVAPFPTDRGWDLERLYDPELSRPGTSYVREGGFLADAAGFDPEFFGISPREARELDPQQRLLLEVSWEALERARIVPASLKGTPTGVFAGVMYHDYPTAAGAGSIISGRIAYTLGLQGPALTVDTACSSSLVSLHLATQALRQNECTLALAGGVTIMSTPDTFIEFSRQHGLAPDGRCKSFSDHADGTAWSEGVGLVMLERLSDARRNGHRVLAVIRGSAVNQDGASNGLTAPNGPAQQRVIRQALTNARLTPAEVDVVEGHGTGTTLGDPIEAQALLATYGQRPEERPLWLGSLKSNIGHTQAAAGVAGVIKMVMAMRHDLLPPTLHVSEPSTHVDWSTGAVHLLTQTQPWERDNDRPRRAGISAFGISGTNAHLIIEEAAETEIAETAERSGPTLPVVPWVVSARTEQALRQQATRLTAHVTEQDLDPVDVGYSLATTRTALQHRAVVVAADRAGLLDGLAQVAQGRTGANVVAGSVRPGKLAFLCSGQGSQRLGMGRELYDTFPVFNRALDEVTAELGLPLQDIMWPAEEAEDHGRLNDTEFTQPALFALEVALGRLLESWGVRPDYVAGHSVGELAAAHLAGVFSLADACALVTARARLMGELPTGGAMIAIRAAEDDVAAALVGVERVTIAAVNGPDAVVISGAEEAVAQVAARFAHTRRLRVSHAFHSPLMDPILDAFREVAEQITYHPPTIPLISNLTGTLANPEDLCTPDYWVRHIREAVRFGESIQTLH</sequence>
<reference evidence="7 8" key="1">
    <citation type="submission" date="2019-05" db="EMBL/GenBank/DDBJ databases">
        <authorList>
            <person name="Hariharan J."/>
            <person name="Choudoir M.J."/>
            <person name="Diebold P."/>
            <person name="Panke-Buisse K."/>
            <person name="Buckley D.H."/>
        </authorList>
    </citation>
    <scope>NUCLEOTIDE SEQUENCE [LARGE SCALE GENOMIC DNA]</scope>
    <source>
        <strain evidence="7 8">SUN51</strain>
    </source>
</reference>
<feature type="domain" description="Ketosynthase family 3 (KS3)" evidence="6">
    <location>
        <begin position="1"/>
        <end position="405"/>
    </location>
</feature>
<dbReference type="InterPro" id="IPR001227">
    <property type="entry name" value="Ac_transferase_dom_sf"/>
</dbReference>
<dbReference type="GO" id="GO:0004312">
    <property type="term" value="F:fatty acid synthase activity"/>
    <property type="evidence" value="ECO:0007669"/>
    <property type="project" value="TreeGrafter"/>
</dbReference>
<dbReference type="InterPro" id="IPR032821">
    <property type="entry name" value="PKS_assoc"/>
</dbReference>
<dbReference type="InterPro" id="IPR016039">
    <property type="entry name" value="Thiolase-like"/>
</dbReference>
<dbReference type="EMBL" id="VDFC01000036">
    <property type="protein sequence ID" value="KAA0939281.1"/>
    <property type="molecule type" value="Genomic_DNA"/>
</dbReference>
<dbReference type="PROSITE" id="PS52004">
    <property type="entry name" value="KS3_2"/>
    <property type="match status" value="1"/>
</dbReference>
<evidence type="ECO:0000256" key="1">
    <source>
        <dbReference type="ARBA" id="ARBA00022450"/>
    </source>
</evidence>
<dbReference type="CDD" id="cd00833">
    <property type="entry name" value="PKS"/>
    <property type="match status" value="1"/>
</dbReference>
<dbReference type="InterPro" id="IPR016036">
    <property type="entry name" value="Malonyl_transacylase_ACP-bd"/>
</dbReference>
<keyword evidence="8" id="KW-1185">Reference proteome</keyword>
<dbReference type="InterPro" id="IPR014031">
    <property type="entry name" value="Ketoacyl_synth_C"/>
</dbReference>
<evidence type="ECO:0000313" key="7">
    <source>
        <dbReference type="EMBL" id="KAA0939281.1"/>
    </source>
</evidence>
<dbReference type="AlphaFoldDB" id="A0A5B0BCJ4"/>
<keyword evidence="2" id="KW-0597">Phosphoprotein</keyword>
<dbReference type="Gene3D" id="3.40.47.10">
    <property type="match status" value="1"/>
</dbReference>
<dbReference type="InterPro" id="IPR014043">
    <property type="entry name" value="Acyl_transferase_dom"/>
</dbReference>
<dbReference type="SUPFAM" id="SSF52151">
    <property type="entry name" value="FabD/lysophospholipase-like"/>
    <property type="match status" value="1"/>
</dbReference>
<evidence type="ECO:0000256" key="3">
    <source>
        <dbReference type="ARBA" id="ARBA00022679"/>
    </source>
</evidence>
<dbReference type="SMART" id="SM00825">
    <property type="entry name" value="PKS_KS"/>
    <property type="match status" value="1"/>
</dbReference>
<dbReference type="Proteomes" id="UP000324965">
    <property type="component" value="Unassembled WGS sequence"/>
</dbReference>
<dbReference type="FunFam" id="3.40.47.10:FF:000019">
    <property type="entry name" value="Polyketide synthase type I"/>
    <property type="match status" value="1"/>
</dbReference>
<dbReference type="OrthoDB" id="9778690at2"/>
<dbReference type="SUPFAM" id="SSF55048">
    <property type="entry name" value="Probable ACP-binding domain of malonyl-CoA ACP transacylase"/>
    <property type="match status" value="1"/>
</dbReference>
<dbReference type="Gene3D" id="3.40.366.10">
    <property type="entry name" value="Malonyl-Coenzyme A Acyl Carrier Protein, domain 2"/>
    <property type="match status" value="1"/>
</dbReference>
<dbReference type="PROSITE" id="PS00606">
    <property type="entry name" value="KS3_1"/>
    <property type="match status" value="1"/>
</dbReference>
<keyword evidence="3" id="KW-0808">Transferase</keyword>
<dbReference type="PANTHER" id="PTHR43775:SF51">
    <property type="entry name" value="INACTIVE PHENOLPHTHIOCEROL SYNTHESIS POLYKETIDE SYNTHASE TYPE I PKS1-RELATED"/>
    <property type="match status" value="1"/>
</dbReference>
<evidence type="ECO:0000313" key="8">
    <source>
        <dbReference type="Proteomes" id="UP000324965"/>
    </source>
</evidence>
<name>A0A5B0BCJ4_9ACTN</name>
<dbReference type="GO" id="GO:0006633">
    <property type="term" value="P:fatty acid biosynthetic process"/>
    <property type="evidence" value="ECO:0007669"/>
    <property type="project" value="InterPro"/>
</dbReference>
<dbReference type="GO" id="GO:0031177">
    <property type="term" value="F:phosphopantetheine binding"/>
    <property type="evidence" value="ECO:0007669"/>
    <property type="project" value="UniProtKB-ARBA"/>
</dbReference>
<dbReference type="PANTHER" id="PTHR43775">
    <property type="entry name" value="FATTY ACID SYNTHASE"/>
    <property type="match status" value="1"/>
</dbReference>
<organism evidence="7 8">
    <name type="scientific">Streptomyces apricus</name>
    <dbReference type="NCBI Taxonomy" id="1828112"/>
    <lineage>
        <taxon>Bacteria</taxon>
        <taxon>Bacillati</taxon>
        <taxon>Actinomycetota</taxon>
        <taxon>Actinomycetes</taxon>
        <taxon>Kitasatosporales</taxon>
        <taxon>Streptomycetaceae</taxon>
        <taxon>Streptomyces</taxon>
    </lineage>
</organism>
<dbReference type="Gene3D" id="3.30.70.3290">
    <property type="match status" value="1"/>
</dbReference>
<feature type="non-terminal residue" evidence="7">
    <location>
        <position position="763"/>
    </location>
</feature>
<dbReference type="InterPro" id="IPR016035">
    <property type="entry name" value="Acyl_Trfase/lysoPLipase"/>
</dbReference>
<dbReference type="Pfam" id="PF02801">
    <property type="entry name" value="Ketoacyl-synt_C"/>
    <property type="match status" value="1"/>
</dbReference>
<dbReference type="GO" id="GO:0004315">
    <property type="term" value="F:3-oxoacyl-[acyl-carrier-protein] synthase activity"/>
    <property type="evidence" value="ECO:0007669"/>
    <property type="project" value="InterPro"/>
</dbReference>
<accession>A0A5B0BCJ4</accession>
<gene>
    <name evidence="7" type="ORF">FGF04_12455</name>
</gene>
<dbReference type="Pfam" id="PF00109">
    <property type="entry name" value="ketoacyl-synt"/>
    <property type="match status" value="1"/>
</dbReference>
<dbReference type="SMART" id="SM00827">
    <property type="entry name" value="PKS_AT"/>
    <property type="match status" value="1"/>
</dbReference>
<evidence type="ECO:0000256" key="4">
    <source>
        <dbReference type="ARBA" id="ARBA00023268"/>
    </source>
</evidence>
<dbReference type="InterPro" id="IPR020841">
    <property type="entry name" value="PKS_Beta-ketoAc_synthase_dom"/>
</dbReference>
<evidence type="ECO:0000256" key="5">
    <source>
        <dbReference type="ARBA" id="ARBA00023315"/>
    </source>
</evidence>
<comment type="caution">
    <text evidence="7">The sequence shown here is derived from an EMBL/GenBank/DDBJ whole genome shotgun (WGS) entry which is preliminary data.</text>
</comment>
<dbReference type="InterPro" id="IPR018201">
    <property type="entry name" value="Ketoacyl_synth_AS"/>
</dbReference>
<evidence type="ECO:0000256" key="2">
    <source>
        <dbReference type="ARBA" id="ARBA00022553"/>
    </source>
</evidence>
<dbReference type="GO" id="GO:0033068">
    <property type="term" value="P:macrolide biosynthetic process"/>
    <property type="evidence" value="ECO:0007669"/>
    <property type="project" value="UniProtKB-ARBA"/>
</dbReference>
<keyword evidence="4" id="KW-0511">Multifunctional enzyme</keyword>
<dbReference type="InterPro" id="IPR014030">
    <property type="entry name" value="Ketoacyl_synth_N"/>
</dbReference>
<protein>
    <submittedName>
        <fullName evidence="7">Type I polyketide synthase</fullName>
    </submittedName>
</protein>
<dbReference type="InterPro" id="IPR050091">
    <property type="entry name" value="PKS_NRPS_Biosynth_Enz"/>
</dbReference>
<evidence type="ECO:0000259" key="6">
    <source>
        <dbReference type="PROSITE" id="PS52004"/>
    </source>
</evidence>
<dbReference type="Pfam" id="PF00698">
    <property type="entry name" value="Acyl_transf_1"/>
    <property type="match status" value="1"/>
</dbReference>
<keyword evidence="5" id="KW-0012">Acyltransferase</keyword>
<dbReference type="SUPFAM" id="SSF53901">
    <property type="entry name" value="Thiolase-like"/>
    <property type="match status" value="1"/>
</dbReference>